<gene>
    <name evidence="2" type="ORF">B5F11_11075</name>
</gene>
<evidence type="ECO:0000313" key="2">
    <source>
        <dbReference type="EMBL" id="OUP68888.1"/>
    </source>
</evidence>
<dbReference type="AlphaFoldDB" id="A0A1Y4MJH9"/>
<sequence length="118" mass="13376">MALQLIDLGNEVEVVEIDTSKVPYTFSVKLTDKTYTFTVKYNEAGSFFTVDLATSDGEPLVYGDIVRYGRPLFGSVEDERFPLPVIIPQCLTGEDIDTVTFDNFGKQVKLYLHERRVE</sequence>
<evidence type="ECO:0000313" key="3">
    <source>
        <dbReference type="Proteomes" id="UP000196386"/>
    </source>
</evidence>
<dbReference type="RefSeq" id="WP_087301549.1">
    <property type="nucleotide sequence ID" value="NZ_NFKP01000013.1"/>
</dbReference>
<comment type="caution">
    <text evidence="2">The sequence shown here is derived from an EMBL/GenBank/DDBJ whole genome shotgun (WGS) entry which is preliminary data.</text>
</comment>
<dbReference type="Proteomes" id="UP000196386">
    <property type="component" value="Unassembled WGS sequence"/>
</dbReference>
<name>A0A1Y4MJH9_9FIRM</name>
<dbReference type="Pfam" id="PF22479">
    <property type="entry name" value="Pam3_gp18"/>
    <property type="match status" value="1"/>
</dbReference>
<dbReference type="EMBL" id="NFKP01000013">
    <property type="protein sequence ID" value="OUP68888.1"/>
    <property type="molecule type" value="Genomic_DNA"/>
</dbReference>
<accession>A0A1Y4MJH9</accession>
<organism evidence="2 3">
    <name type="scientific">Anaerotruncus colihominis</name>
    <dbReference type="NCBI Taxonomy" id="169435"/>
    <lineage>
        <taxon>Bacteria</taxon>
        <taxon>Bacillati</taxon>
        <taxon>Bacillota</taxon>
        <taxon>Clostridia</taxon>
        <taxon>Eubacteriales</taxon>
        <taxon>Oscillospiraceae</taxon>
        <taxon>Anaerotruncus</taxon>
    </lineage>
</organism>
<proteinExistence type="predicted"/>
<evidence type="ECO:0000259" key="1">
    <source>
        <dbReference type="Pfam" id="PF22479"/>
    </source>
</evidence>
<protein>
    <recommendedName>
        <fullName evidence="1">Cyanophage baseplate Pam3 plug gp18 domain-containing protein</fullName>
    </recommendedName>
</protein>
<feature type="domain" description="Cyanophage baseplate Pam3 plug gp18" evidence="1">
    <location>
        <begin position="16"/>
        <end position="112"/>
    </location>
</feature>
<dbReference type="InterPro" id="IPR054252">
    <property type="entry name" value="Pam3_gp18"/>
</dbReference>
<reference evidence="3" key="1">
    <citation type="submission" date="2017-04" db="EMBL/GenBank/DDBJ databases">
        <title>Function of individual gut microbiota members based on whole genome sequencing of pure cultures obtained from chicken caecum.</title>
        <authorList>
            <person name="Medvecky M."/>
            <person name="Cejkova D."/>
            <person name="Polansky O."/>
            <person name="Karasova D."/>
            <person name="Kubasova T."/>
            <person name="Cizek A."/>
            <person name="Rychlik I."/>
        </authorList>
    </citation>
    <scope>NUCLEOTIDE SEQUENCE [LARGE SCALE GENOMIC DNA]</scope>
    <source>
        <strain evidence="3">An175</strain>
    </source>
</reference>